<dbReference type="NCBIfam" id="NF004044">
    <property type="entry name" value="PRK05561.1"/>
    <property type="match status" value="1"/>
</dbReference>
<dbReference type="GO" id="GO:0005524">
    <property type="term" value="F:ATP binding"/>
    <property type="evidence" value="ECO:0007669"/>
    <property type="project" value="InterPro"/>
</dbReference>
<evidence type="ECO:0000256" key="2">
    <source>
        <dbReference type="ARBA" id="ARBA00008263"/>
    </source>
</evidence>
<evidence type="ECO:0000256" key="5">
    <source>
        <dbReference type="ARBA" id="ARBA00023125"/>
    </source>
</evidence>
<sequence>MARRSKQSPPPEEFEERILDIDVVDEMRGSFLEYAYSVIYSRALPDARDGLKPVQRRILYQMHDMGLRPDRSYVKCARVVGEVMGKLHPHGDSAIYDALVRMAQPFSMRLPLVDGHGNFGSLGNDDPPAAMRYTECRSASAAGLMVASIDEDTVDFAPNYDGSEQEPAALPAAYPNLLVNGSSGIAVGMATNMPPHNLGEVIAAARHLIRHPNADLETLLRFVPGPDLPTGGRIVGLDGVRDAYRTGRGTFRMRATVTVEKVSARRRGLVVTELPFAVGPEKVIGKIKDLVNAKRLQGIADVKDLTDRENGLRLVIEVKNGFNPEAVLAQLYKLTPMEETFGINNVALVDGQPLTMGLRELLQVYVDHRFEVVRRRSEFRRTRRRDRLHLVEGLLVALLDIDEVIRLIRSSENAAAAKEALMGRFALSEIQTQYILDTPLRRLTRFDRLELESERDRLREEIEQLTTILESDAELRKLVSSELADVAKKFATPRRTELVEAEGAPVDVVPLEVSDDPCRVLLSSTGLLARTADGEGSLGEGAKRGKHDVIVSAVASTIRGEVGAVTSTGRLLRISVVDLPALPPAASAPSLAGGAQLSEFVSLGADERVVCLTTLDESSPGLAIGTEHGVVKRVVPDYPANKEELEVISLREGDRIVGAAELQTGEEDLVFVTDEAQLLRYPASQVRPQGRQAGGMTGVKLGAGARVISFTVVDPARDAVVLTVAGGSGTLDDSLGTAKMTPFDQFPRKGRATGGVRCQRFLKGEERLVFAWAGAAPARAAGANGAPVELPELDPRRDGSGTPLAKPVRAVAGPVG</sequence>
<dbReference type="FunFam" id="1.10.268.10:FF:000001">
    <property type="entry name" value="DNA gyrase subunit A"/>
    <property type="match status" value="1"/>
</dbReference>
<keyword evidence="12" id="KW-1185">Reference proteome</keyword>
<gene>
    <name evidence="11" type="ORF">EBN88_06500</name>
</gene>
<dbReference type="EC" id="5.6.2.2" evidence="3"/>
<dbReference type="GO" id="GO:0005737">
    <property type="term" value="C:cytoplasm"/>
    <property type="evidence" value="ECO:0007669"/>
    <property type="project" value="TreeGrafter"/>
</dbReference>
<dbReference type="InterPro" id="IPR050220">
    <property type="entry name" value="Type_II_DNA_Topoisomerases"/>
</dbReference>
<dbReference type="Gene3D" id="3.90.199.10">
    <property type="entry name" value="Topoisomerase II, domain 5"/>
    <property type="match status" value="1"/>
</dbReference>
<dbReference type="InterPro" id="IPR002205">
    <property type="entry name" value="Topo_IIA_dom_A"/>
</dbReference>
<dbReference type="FunFam" id="3.30.1360.40:FF:000002">
    <property type="entry name" value="DNA gyrase subunit A"/>
    <property type="match status" value="1"/>
</dbReference>
<dbReference type="AlphaFoldDB" id="A0A3M2M5G6"/>
<evidence type="ECO:0000256" key="6">
    <source>
        <dbReference type="ARBA" id="ARBA00023235"/>
    </source>
</evidence>
<evidence type="ECO:0000256" key="9">
    <source>
        <dbReference type="SAM" id="MobiDB-lite"/>
    </source>
</evidence>
<dbReference type="InterPro" id="IPR013758">
    <property type="entry name" value="Topo_IIA_A/C_ab"/>
</dbReference>
<dbReference type="InterPro" id="IPR013760">
    <property type="entry name" value="Topo_IIA-like_dom_sf"/>
</dbReference>
<organism evidence="11 12">
    <name type="scientific">Streptomyces triticirhizae</name>
    <dbReference type="NCBI Taxonomy" id="2483353"/>
    <lineage>
        <taxon>Bacteria</taxon>
        <taxon>Bacillati</taxon>
        <taxon>Actinomycetota</taxon>
        <taxon>Actinomycetes</taxon>
        <taxon>Kitasatosporales</taxon>
        <taxon>Streptomycetaceae</taxon>
        <taxon>Streptomyces</taxon>
    </lineage>
</organism>
<dbReference type="Gene3D" id="1.10.268.10">
    <property type="entry name" value="Topoisomerase, domain 3"/>
    <property type="match status" value="1"/>
</dbReference>
<dbReference type="RefSeq" id="WP_122182845.1">
    <property type="nucleotide sequence ID" value="NZ_RFFJ01000021.1"/>
</dbReference>
<reference evidence="11 12" key="1">
    <citation type="submission" date="2018-10" db="EMBL/GenBank/DDBJ databases">
        <title>Isolation, diversity and antifungal activity of actinobacteria from wheat.</title>
        <authorList>
            <person name="Han C."/>
        </authorList>
    </citation>
    <scope>NUCLEOTIDE SEQUENCE [LARGE SCALE GENOMIC DNA]</scope>
    <source>
        <strain evidence="11 12">NEAU-YY642</strain>
    </source>
</reference>
<dbReference type="SMART" id="SM00434">
    <property type="entry name" value="TOP4c"/>
    <property type="match status" value="1"/>
</dbReference>
<feature type="active site" description="O-(5'-phospho-DNA)-tyrosine intermediate" evidence="7">
    <location>
        <position position="133"/>
    </location>
</feature>
<dbReference type="InterPro" id="IPR006691">
    <property type="entry name" value="GyrA/parC_rep"/>
</dbReference>
<dbReference type="Proteomes" id="UP000278673">
    <property type="component" value="Unassembled WGS sequence"/>
</dbReference>
<dbReference type="GO" id="GO:0003677">
    <property type="term" value="F:DNA binding"/>
    <property type="evidence" value="ECO:0007669"/>
    <property type="project" value="UniProtKB-UniRule"/>
</dbReference>
<name>A0A3M2M5G6_9ACTN</name>
<dbReference type="PANTHER" id="PTHR43493:SF5">
    <property type="entry name" value="DNA GYRASE SUBUNIT A, CHLOROPLASTIC_MITOCHONDRIAL"/>
    <property type="match status" value="1"/>
</dbReference>
<dbReference type="PANTHER" id="PTHR43493">
    <property type="entry name" value="DNA GYRASE/TOPOISOMERASE SUBUNIT A"/>
    <property type="match status" value="1"/>
</dbReference>
<dbReference type="SUPFAM" id="SSF56719">
    <property type="entry name" value="Type II DNA topoisomerase"/>
    <property type="match status" value="1"/>
</dbReference>
<keyword evidence="4 7" id="KW-0799">Topoisomerase</keyword>
<dbReference type="InterPro" id="IPR035516">
    <property type="entry name" value="Gyrase/topoIV_suA_C"/>
</dbReference>
<evidence type="ECO:0000313" key="12">
    <source>
        <dbReference type="Proteomes" id="UP000278673"/>
    </source>
</evidence>
<dbReference type="InterPro" id="IPR013757">
    <property type="entry name" value="Topo_IIA_A_a_sf"/>
</dbReference>
<dbReference type="GO" id="GO:0034335">
    <property type="term" value="F:DNA negative supercoiling activity"/>
    <property type="evidence" value="ECO:0007669"/>
    <property type="project" value="UniProtKB-ARBA"/>
</dbReference>
<dbReference type="Gene3D" id="3.30.1360.40">
    <property type="match status" value="1"/>
</dbReference>
<dbReference type="CDD" id="cd00187">
    <property type="entry name" value="TOP4c"/>
    <property type="match status" value="1"/>
</dbReference>
<comment type="caution">
    <text evidence="11">The sequence shown here is derived from an EMBL/GenBank/DDBJ whole genome shotgun (WGS) entry which is preliminary data.</text>
</comment>
<accession>A0A3M2M5G6</accession>
<dbReference type="PROSITE" id="PS52040">
    <property type="entry name" value="TOPO_IIA"/>
    <property type="match status" value="1"/>
</dbReference>
<feature type="domain" description="Topo IIA-type catalytic" evidence="10">
    <location>
        <begin position="44"/>
        <end position="511"/>
    </location>
</feature>
<proteinExistence type="inferred from homology"/>
<feature type="coiled-coil region" evidence="8">
    <location>
        <begin position="448"/>
        <end position="475"/>
    </location>
</feature>
<evidence type="ECO:0000256" key="1">
    <source>
        <dbReference type="ARBA" id="ARBA00000185"/>
    </source>
</evidence>
<keyword evidence="8" id="KW-0175">Coiled coil</keyword>
<dbReference type="Pfam" id="PF00521">
    <property type="entry name" value="DNA_topoisoIV"/>
    <property type="match status" value="1"/>
</dbReference>
<comment type="similarity">
    <text evidence="2">Belongs to the type II topoisomerase GyrA/ParC subunit family.</text>
</comment>
<feature type="region of interest" description="Disordered" evidence="9">
    <location>
        <begin position="781"/>
        <end position="816"/>
    </location>
</feature>
<dbReference type="SUPFAM" id="SSF101904">
    <property type="entry name" value="GyrA/ParC C-terminal domain-like"/>
    <property type="match status" value="1"/>
</dbReference>
<dbReference type="GO" id="GO:0006265">
    <property type="term" value="P:DNA topological change"/>
    <property type="evidence" value="ECO:0007669"/>
    <property type="project" value="UniProtKB-UniRule"/>
</dbReference>
<evidence type="ECO:0000256" key="4">
    <source>
        <dbReference type="ARBA" id="ARBA00023029"/>
    </source>
</evidence>
<comment type="catalytic activity">
    <reaction evidence="1 7">
        <text>ATP-dependent breakage, passage and rejoining of double-stranded DNA.</text>
        <dbReference type="EC" id="5.6.2.2"/>
    </reaction>
</comment>
<evidence type="ECO:0000256" key="3">
    <source>
        <dbReference type="ARBA" id="ARBA00012895"/>
    </source>
</evidence>
<evidence type="ECO:0000313" key="11">
    <source>
        <dbReference type="EMBL" id="RMI43725.1"/>
    </source>
</evidence>
<evidence type="ECO:0000256" key="7">
    <source>
        <dbReference type="PROSITE-ProRule" id="PRU01384"/>
    </source>
</evidence>
<protein>
    <recommendedName>
        <fullName evidence="3">DNA topoisomerase (ATP-hydrolyzing)</fullName>
        <ecNumber evidence="3">5.6.2.2</ecNumber>
    </recommendedName>
</protein>
<evidence type="ECO:0000259" key="10">
    <source>
        <dbReference type="PROSITE" id="PS52040"/>
    </source>
</evidence>
<evidence type="ECO:0000256" key="8">
    <source>
        <dbReference type="SAM" id="Coils"/>
    </source>
</evidence>
<dbReference type="Pfam" id="PF03989">
    <property type="entry name" value="DNA_gyraseA_C"/>
    <property type="match status" value="2"/>
</dbReference>
<dbReference type="FunFam" id="3.90.199.10:FF:000001">
    <property type="entry name" value="DNA gyrase subunit A"/>
    <property type="match status" value="1"/>
</dbReference>
<dbReference type="GO" id="GO:0009330">
    <property type="term" value="C:DNA topoisomerase type II (double strand cut, ATP-hydrolyzing) complex"/>
    <property type="evidence" value="ECO:0007669"/>
    <property type="project" value="TreeGrafter"/>
</dbReference>
<dbReference type="Gene3D" id="2.120.10.90">
    <property type="entry name" value="DNA gyrase/topoisomerase IV, subunit A, C-terminal"/>
    <property type="match status" value="1"/>
</dbReference>
<keyword evidence="6 7" id="KW-0413">Isomerase</keyword>
<dbReference type="EMBL" id="RFFJ01000021">
    <property type="protein sequence ID" value="RMI43725.1"/>
    <property type="molecule type" value="Genomic_DNA"/>
</dbReference>
<keyword evidence="5 7" id="KW-0238">DNA-binding</keyword>